<feature type="domain" description="YdbS-like PH" evidence="2">
    <location>
        <begin position="83"/>
        <end position="153"/>
    </location>
</feature>
<name>A0A132MJE5_9ACTN</name>
<feature type="transmembrane region" description="Helical" evidence="1">
    <location>
        <begin position="37"/>
        <end position="54"/>
    </location>
</feature>
<evidence type="ECO:0000313" key="4">
    <source>
        <dbReference type="EMBL" id="KWX03163.1"/>
    </source>
</evidence>
<reference evidence="7" key="1">
    <citation type="submission" date="2015-02" db="EMBL/GenBank/DDBJ databases">
        <title>Physiological reanalysis, assessment of diazotrophy, and genome sequences of multiple isolates of Streptomyces thermoautotrophicus.</title>
        <authorList>
            <person name="MacKellar D.C."/>
            <person name="Lieber L."/>
            <person name="Norman J."/>
            <person name="Bolger A."/>
            <person name="Tobin C."/>
            <person name="Murray J.W."/>
            <person name="Friesen M."/>
            <person name="Prell J."/>
        </authorList>
    </citation>
    <scope>NUCLEOTIDE SEQUENCE [LARGE SCALE GENOMIC DNA]</scope>
    <source>
        <strain evidence="7">UBT1</strain>
    </source>
</reference>
<keyword evidence="1" id="KW-1133">Transmembrane helix</keyword>
<evidence type="ECO:0000313" key="3">
    <source>
        <dbReference type="EMBL" id="KWW97948.1"/>
    </source>
</evidence>
<evidence type="ECO:0000259" key="2">
    <source>
        <dbReference type="Pfam" id="PF03703"/>
    </source>
</evidence>
<evidence type="ECO:0000313" key="8">
    <source>
        <dbReference type="Proteomes" id="UP000070659"/>
    </source>
</evidence>
<reference evidence="6" key="3">
    <citation type="submission" date="2015-04" db="EMBL/GenBank/DDBJ databases">
        <title>Physiological reanalysis, assessment of diazotrophy, and genome sequences of multiple isolates of Streptomyces thermoautotrophicus.</title>
        <authorList>
            <person name="MacKellar D.C."/>
            <person name="Lieber L."/>
            <person name="Norman J."/>
            <person name="Bolger A."/>
            <person name="Tobin C."/>
            <person name="Murray J.W."/>
            <person name="Chang R."/>
            <person name="Ford T."/>
            <person name="Nguyen P.Q."/>
            <person name="Woodward J."/>
            <person name="Permingeat H."/>
            <person name="Joshi N.S."/>
            <person name="Silver P.A."/>
            <person name="Usadel B."/>
            <person name="Rutherford A.W."/>
            <person name="Friesen M."/>
            <person name="Prell J."/>
        </authorList>
    </citation>
    <scope>NUCLEOTIDE SEQUENCE [LARGE SCALE GENOMIC DNA]</scope>
    <source>
        <strain evidence="6">H1</strain>
    </source>
</reference>
<dbReference type="STRING" id="1469144.LI90_4214"/>
<dbReference type="Proteomes" id="UP000070659">
    <property type="component" value="Unassembled WGS sequence"/>
</dbReference>
<accession>A0A132MJE5</accession>
<comment type="caution">
    <text evidence="3">The sequence shown here is derived from an EMBL/GenBank/DDBJ whole genome shotgun (WGS) entry which is preliminary data.</text>
</comment>
<gene>
    <name evidence="4" type="ORF">LI90_4214</name>
    <name evidence="3" type="ORF">TH66_21525</name>
    <name evidence="5" type="ORF">TR74_20270</name>
</gene>
<dbReference type="Proteomes" id="UP000070188">
    <property type="component" value="Unassembled WGS sequence"/>
</dbReference>
<protein>
    <submittedName>
        <fullName evidence="4">Membrane-flanked domain protein</fullName>
    </submittedName>
</protein>
<evidence type="ECO:0000313" key="5">
    <source>
        <dbReference type="EMBL" id="KWX06998.1"/>
    </source>
</evidence>
<dbReference type="RefSeq" id="WP_066890642.1">
    <property type="nucleotide sequence ID" value="NZ_CP171739.1"/>
</dbReference>
<reference evidence="4" key="4">
    <citation type="submission" date="2015-04" db="EMBL/GenBank/DDBJ databases">
        <title>Physiological reanalysis, assessment of diazotrophy, and genome sequences of multiple isolates of Streptomyces thermoautotrophicus.</title>
        <authorList>
            <person name="MacKellar D.C."/>
            <person name="Lieber L."/>
            <person name="Norman J."/>
            <person name="Bolger A."/>
            <person name="Tobin C."/>
            <person name="Murray J.W."/>
            <person name="Woodward J."/>
            <person name="Friesen M."/>
            <person name="Prell J."/>
        </authorList>
    </citation>
    <scope>NUCLEOTIDE SEQUENCE [LARGE SCALE GENOMIC DNA]</scope>
    <source>
        <strain evidence="4">H1</strain>
    </source>
</reference>
<dbReference type="PANTHER" id="PTHR37938:SF1">
    <property type="entry name" value="BLL0215 PROTEIN"/>
    <property type="match status" value="1"/>
</dbReference>
<dbReference type="PATRIC" id="fig|1469144.10.peg.4520"/>
<reference evidence="3 8" key="2">
    <citation type="submission" date="2015-02" db="EMBL/GenBank/DDBJ databases">
        <title>Physiological reanalysis, assessment of diazotrophy, and genome sequences of multiple isolates of Streptomyces thermoautotrophicus.</title>
        <authorList>
            <person name="MacKellar D.C."/>
            <person name="Lieber L."/>
            <person name="Norman J."/>
            <person name="Bolger A."/>
            <person name="Tobin C."/>
            <person name="Murray J.W."/>
            <person name="Prell J."/>
        </authorList>
    </citation>
    <scope>NUCLEOTIDE SEQUENCE [LARGE SCALE GENOMIC DNA]</scope>
    <source>
        <strain evidence="3 8">UBT1</strain>
    </source>
</reference>
<proteinExistence type="predicted"/>
<dbReference type="Pfam" id="PF03703">
    <property type="entry name" value="bPH_2"/>
    <property type="match status" value="1"/>
</dbReference>
<keyword evidence="1" id="KW-0472">Membrane</keyword>
<dbReference type="Proteomes" id="UP000070598">
    <property type="component" value="Unassembled WGS sequence"/>
</dbReference>
<dbReference type="EMBL" id="JYIK01001079">
    <property type="protein sequence ID" value="KWX06998.1"/>
    <property type="molecule type" value="Genomic_DNA"/>
</dbReference>
<evidence type="ECO:0000313" key="6">
    <source>
        <dbReference type="Proteomes" id="UP000070188"/>
    </source>
</evidence>
<evidence type="ECO:0000256" key="1">
    <source>
        <dbReference type="SAM" id="Phobius"/>
    </source>
</evidence>
<dbReference type="EMBL" id="LAXD01000001">
    <property type="protein sequence ID" value="KWX03163.1"/>
    <property type="molecule type" value="Genomic_DNA"/>
</dbReference>
<feature type="transmembrane region" description="Helical" evidence="1">
    <location>
        <begin position="66"/>
        <end position="85"/>
    </location>
</feature>
<evidence type="ECO:0000313" key="7">
    <source>
        <dbReference type="Proteomes" id="UP000070598"/>
    </source>
</evidence>
<keyword evidence="6" id="KW-1185">Reference proteome</keyword>
<dbReference type="InterPro" id="IPR005182">
    <property type="entry name" value="YdbS-like_PH"/>
</dbReference>
<dbReference type="OrthoDB" id="3354538at2"/>
<dbReference type="AlphaFoldDB" id="A0A132MJE5"/>
<keyword evidence="1" id="KW-0812">Transmembrane</keyword>
<dbReference type="PANTHER" id="PTHR37938">
    <property type="entry name" value="BLL0215 PROTEIN"/>
    <property type="match status" value="1"/>
</dbReference>
<dbReference type="EMBL" id="JYIJ01000019">
    <property type="protein sequence ID" value="KWW97948.1"/>
    <property type="molecule type" value="Genomic_DNA"/>
</dbReference>
<organism evidence="3 8">
    <name type="scientific">Carbonactinospora thermoautotrophica</name>
    <dbReference type="NCBI Taxonomy" id="1469144"/>
    <lineage>
        <taxon>Bacteria</taxon>
        <taxon>Bacillati</taxon>
        <taxon>Actinomycetota</taxon>
        <taxon>Actinomycetes</taxon>
        <taxon>Kitasatosporales</taxon>
        <taxon>Carbonactinosporaceae</taxon>
        <taxon>Carbonactinospora</taxon>
    </lineage>
</organism>
<sequence length="168" mass="19667">MDANLTPEERAIRRYLTSDERLVAATRRHMAILLKPAFATIGGLFLVFFLDAWLPEDLPYLRDLLVLGWFVLFGWLVWQIIEWYYDRFIITNRRLILTYGIINRKVAMMPLVKVTDMRYDRPILGRILGYGVFVMESAGQDQALSTVDYVPDPDILYLEICDLLFGKR</sequence>